<keyword evidence="3 5" id="KW-1133">Transmembrane helix</keyword>
<dbReference type="Pfam" id="PF03595">
    <property type="entry name" value="SLAC1"/>
    <property type="match status" value="1"/>
</dbReference>
<dbReference type="Proteomes" id="UP000002333">
    <property type="component" value="Chromosome"/>
</dbReference>
<feature type="transmembrane region" description="Helical" evidence="5">
    <location>
        <begin position="32"/>
        <end position="53"/>
    </location>
</feature>
<evidence type="ECO:0000256" key="1">
    <source>
        <dbReference type="ARBA" id="ARBA00004141"/>
    </source>
</evidence>
<reference evidence="6 7" key="1">
    <citation type="journal article" date="2007" name="PLoS ONE">
        <title>Analysis of the neurotoxin complex genes in Clostridium botulinum A1-A4 and B1 strains: BoNT/A3, /Ba4 and /B1 clusters are located within plasmids.</title>
        <authorList>
            <person name="Smith T.J."/>
            <person name="Hill K.K."/>
            <person name="Foley B.T."/>
            <person name="Detter J.C."/>
            <person name="Munk A.C."/>
            <person name="Bruce D.C."/>
            <person name="Doggett N.A."/>
            <person name="Smith L.A."/>
            <person name="Marks J.D."/>
            <person name="Xie G."/>
            <person name="Brettin T.S."/>
        </authorList>
    </citation>
    <scope>NUCLEOTIDE SEQUENCE [LARGE SCALE GENOMIC DNA]</scope>
    <source>
        <strain evidence="7">657 / Type Ba4</strain>
    </source>
</reference>
<evidence type="ECO:0000256" key="2">
    <source>
        <dbReference type="ARBA" id="ARBA00022692"/>
    </source>
</evidence>
<dbReference type="InterPro" id="IPR052951">
    <property type="entry name" value="Tellurite_res_ion_channel"/>
</dbReference>
<gene>
    <name evidence="6" type="ordered locus">CLJ_B1620</name>
</gene>
<comment type="subcellular location">
    <subcellularLocation>
        <location evidence="1">Membrane</location>
        <topology evidence="1">Multi-pass membrane protein</topology>
    </subcellularLocation>
</comment>
<dbReference type="GO" id="GO:0005886">
    <property type="term" value="C:plasma membrane"/>
    <property type="evidence" value="ECO:0007669"/>
    <property type="project" value="TreeGrafter"/>
</dbReference>
<feature type="transmembrane region" description="Helical" evidence="5">
    <location>
        <begin position="247"/>
        <end position="265"/>
    </location>
</feature>
<evidence type="ECO:0000256" key="4">
    <source>
        <dbReference type="ARBA" id="ARBA00023136"/>
    </source>
</evidence>
<dbReference type="RefSeq" id="WP_003360748.1">
    <property type="nucleotide sequence ID" value="NC_012658.1"/>
</dbReference>
<feature type="transmembrane region" description="Helical" evidence="5">
    <location>
        <begin position="125"/>
        <end position="146"/>
    </location>
</feature>
<dbReference type="InterPro" id="IPR004695">
    <property type="entry name" value="SLAC1/Mae1/Ssu1/TehA"/>
</dbReference>
<dbReference type="EMBL" id="CP001083">
    <property type="protein sequence ID" value="ACQ53825.1"/>
    <property type="molecule type" value="Genomic_DNA"/>
</dbReference>
<dbReference type="KEGG" id="cbi:CLJ_B1620"/>
<keyword evidence="2 5" id="KW-0812">Transmembrane</keyword>
<organism evidence="6 7">
    <name type="scientific">Clostridium botulinum (strain 657 / Type Ba4)</name>
    <dbReference type="NCBI Taxonomy" id="515621"/>
    <lineage>
        <taxon>Bacteria</taxon>
        <taxon>Bacillati</taxon>
        <taxon>Bacillota</taxon>
        <taxon>Clostridia</taxon>
        <taxon>Eubacteriales</taxon>
        <taxon>Clostridiaceae</taxon>
        <taxon>Clostridium</taxon>
    </lineage>
</organism>
<name>A0A3F2ZS49_CLOB6</name>
<evidence type="ECO:0000313" key="6">
    <source>
        <dbReference type="EMBL" id="ACQ53825.1"/>
    </source>
</evidence>
<evidence type="ECO:0000313" key="7">
    <source>
        <dbReference type="Proteomes" id="UP000002333"/>
    </source>
</evidence>
<dbReference type="InterPro" id="IPR038665">
    <property type="entry name" value="Voltage-dep_anion_channel_sf"/>
</dbReference>
<protein>
    <submittedName>
        <fullName evidence="6">C4-dicarboxylate transporter/malic acid transport protein</fullName>
    </submittedName>
</protein>
<evidence type="ECO:0000256" key="3">
    <source>
        <dbReference type="ARBA" id="ARBA00022989"/>
    </source>
</evidence>
<feature type="transmembrane region" description="Helical" evidence="5">
    <location>
        <begin position="152"/>
        <end position="172"/>
    </location>
</feature>
<feature type="transmembrane region" description="Helical" evidence="5">
    <location>
        <begin position="93"/>
        <end position="113"/>
    </location>
</feature>
<dbReference type="AlphaFoldDB" id="A0A3F2ZS49"/>
<dbReference type="GO" id="GO:0046583">
    <property type="term" value="F:monoatomic cation efflux transmembrane transporter activity"/>
    <property type="evidence" value="ECO:0007669"/>
    <property type="project" value="TreeGrafter"/>
</dbReference>
<dbReference type="CDD" id="cd09325">
    <property type="entry name" value="TDT_C4-dicarb_trans"/>
    <property type="match status" value="1"/>
</dbReference>
<feature type="transmembrane region" description="Helical" evidence="5">
    <location>
        <begin position="215"/>
        <end position="235"/>
    </location>
</feature>
<feature type="transmembrane region" description="Helical" evidence="5">
    <location>
        <begin position="65"/>
        <end position="87"/>
    </location>
</feature>
<dbReference type="PANTHER" id="PTHR37955:SF1">
    <property type="entry name" value="DEP DOMAIN-CONTAINING PROTEIN"/>
    <property type="match status" value="1"/>
</dbReference>
<evidence type="ECO:0000256" key="5">
    <source>
        <dbReference type="SAM" id="Phobius"/>
    </source>
</evidence>
<sequence length="315" mass="35458">MNEFLKKYPVPIVGLMLGLAAAGNLVQSYGEIYRSIFGIISAILLILMVVKIVKYPKGVSESLDNPVIASVFPTLSMGIMLLSTYCISYAASFAYIMWIIGIALHIILILWFTKKFVFNFNIKQVFPSWFIVYVGIVVTSVTAPAYKMTNVGQIAFWFGFVTYLILLPIVIYRVLKVKGMPEQTLPTMAILAAPASLLLAGYMKSFQTKNVTMVWFLMVLSIIMYIAVIIMLFKLLKLKFYPSYSGFTFPLVISGISIKLTNGFLTKSGQTIPLLKYLVKLQEVVAVVITLYVLIRYIQFLLPERHDCISINKDN</sequence>
<reference evidence="7" key="2">
    <citation type="submission" date="2008-05" db="EMBL/GenBank/DDBJ databases">
        <title>Genome sequence of Clostridium botulinum Ba4 strain 657.</title>
        <authorList>
            <person name="Shrivastava S."/>
            <person name="Brown J.L."/>
            <person name="Bruce D."/>
            <person name="Detter C."/>
            <person name="Munk C."/>
            <person name="Smith L.A."/>
            <person name="Smith T.J."/>
            <person name="Sutton G."/>
            <person name="Brettin T.S."/>
        </authorList>
    </citation>
    <scope>NUCLEOTIDE SEQUENCE [LARGE SCALE GENOMIC DNA]</scope>
    <source>
        <strain evidence="7">657 / Type Ba4</strain>
    </source>
</reference>
<proteinExistence type="predicted"/>
<accession>A0A3F2ZS49</accession>
<feature type="transmembrane region" description="Helical" evidence="5">
    <location>
        <begin position="277"/>
        <end position="295"/>
    </location>
</feature>
<dbReference type="PANTHER" id="PTHR37955">
    <property type="entry name" value="TELLURITE RESISTANCE PROTEIN TEHA"/>
    <property type="match status" value="1"/>
</dbReference>
<keyword evidence="4 5" id="KW-0472">Membrane</keyword>
<dbReference type="Gene3D" id="1.50.10.150">
    <property type="entry name" value="Voltage-dependent anion channel"/>
    <property type="match status" value="1"/>
</dbReference>